<evidence type="ECO:0000313" key="4">
    <source>
        <dbReference type="Proteomes" id="UP001476798"/>
    </source>
</evidence>
<dbReference type="Proteomes" id="UP001476798">
    <property type="component" value="Unassembled WGS sequence"/>
</dbReference>
<evidence type="ECO:0000256" key="1">
    <source>
        <dbReference type="SAM" id="MobiDB-lite"/>
    </source>
</evidence>
<feature type="signal peptide" evidence="2">
    <location>
        <begin position="1"/>
        <end position="24"/>
    </location>
</feature>
<gene>
    <name evidence="3" type="ORF">GOODEAATRI_033357</name>
</gene>
<proteinExistence type="predicted"/>
<keyword evidence="4" id="KW-1185">Reference proteome</keyword>
<protein>
    <submittedName>
        <fullName evidence="3">Uncharacterized protein</fullName>
    </submittedName>
</protein>
<reference evidence="3 4" key="1">
    <citation type="submission" date="2021-06" db="EMBL/GenBank/DDBJ databases">
        <authorList>
            <person name="Palmer J.M."/>
        </authorList>
    </citation>
    <scope>NUCLEOTIDE SEQUENCE [LARGE SCALE GENOMIC DNA]</scope>
    <source>
        <strain evidence="3 4">GA_2019</strain>
        <tissue evidence="3">Muscle</tissue>
    </source>
</reference>
<organism evidence="3 4">
    <name type="scientific">Goodea atripinnis</name>
    <dbReference type="NCBI Taxonomy" id="208336"/>
    <lineage>
        <taxon>Eukaryota</taxon>
        <taxon>Metazoa</taxon>
        <taxon>Chordata</taxon>
        <taxon>Craniata</taxon>
        <taxon>Vertebrata</taxon>
        <taxon>Euteleostomi</taxon>
        <taxon>Actinopterygii</taxon>
        <taxon>Neopterygii</taxon>
        <taxon>Teleostei</taxon>
        <taxon>Neoteleostei</taxon>
        <taxon>Acanthomorphata</taxon>
        <taxon>Ovalentaria</taxon>
        <taxon>Atherinomorphae</taxon>
        <taxon>Cyprinodontiformes</taxon>
        <taxon>Goodeidae</taxon>
        <taxon>Goodea</taxon>
    </lineage>
</organism>
<feature type="region of interest" description="Disordered" evidence="1">
    <location>
        <begin position="88"/>
        <end position="109"/>
    </location>
</feature>
<name>A0ABV0MMR3_9TELE</name>
<feature type="chain" id="PRO_5045688681" evidence="2">
    <location>
        <begin position="25"/>
        <end position="109"/>
    </location>
</feature>
<accession>A0ABV0MMR3</accession>
<comment type="caution">
    <text evidence="3">The sequence shown here is derived from an EMBL/GenBank/DDBJ whole genome shotgun (WGS) entry which is preliminary data.</text>
</comment>
<evidence type="ECO:0000256" key="2">
    <source>
        <dbReference type="SAM" id="SignalP"/>
    </source>
</evidence>
<dbReference type="EMBL" id="JAHRIO010006864">
    <property type="protein sequence ID" value="MEQ2160399.1"/>
    <property type="molecule type" value="Genomic_DNA"/>
</dbReference>
<sequence>MCCSICGPVLGFLDLCCFIHLQVASSPTKPLQQPAPNQRFFSSEMQLLGQSQYVLHKNQERFSSSHHPESHRNGLTPCAVYSSIIPASSTSSPFRSLSMCPSHDEGLAA</sequence>
<keyword evidence="2" id="KW-0732">Signal</keyword>
<evidence type="ECO:0000313" key="3">
    <source>
        <dbReference type="EMBL" id="MEQ2160399.1"/>
    </source>
</evidence>